<gene>
    <name evidence="1" type="ORF">Apa02nite_097970</name>
</gene>
<evidence type="ECO:0000313" key="1">
    <source>
        <dbReference type="EMBL" id="GIE73689.1"/>
    </source>
</evidence>
<sequence length="60" mass="6188">MLLHGAVQTSASLNQIRRLTALAPDPISVALVDDAISLMAEAHANLLSSADQVAEDPPPA</sequence>
<protein>
    <submittedName>
        <fullName evidence="1">Uncharacterized protein</fullName>
    </submittedName>
</protein>
<comment type="caution">
    <text evidence="1">The sequence shown here is derived from an EMBL/GenBank/DDBJ whole genome shotgun (WGS) entry which is preliminary data.</text>
</comment>
<evidence type="ECO:0000313" key="2">
    <source>
        <dbReference type="Proteomes" id="UP000624709"/>
    </source>
</evidence>
<dbReference type="Proteomes" id="UP000624709">
    <property type="component" value="Unassembled WGS sequence"/>
</dbReference>
<keyword evidence="2" id="KW-1185">Reference proteome</keyword>
<name>A0ABQ4BSM3_9ACTN</name>
<accession>A0ABQ4BSM3</accession>
<reference evidence="1 2" key="1">
    <citation type="submission" date="2021-01" db="EMBL/GenBank/DDBJ databases">
        <title>Whole genome shotgun sequence of Actinoplanes palleronii NBRC 14916.</title>
        <authorList>
            <person name="Komaki H."/>
            <person name="Tamura T."/>
        </authorList>
    </citation>
    <scope>NUCLEOTIDE SEQUENCE [LARGE SCALE GENOMIC DNA]</scope>
    <source>
        <strain evidence="1 2">NBRC 14916</strain>
    </source>
</reference>
<organism evidence="1 2">
    <name type="scientific">Actinoplanes palleronii</name>
    <dbReference type="NCBI Taxonomy" id="113570"/>
    <lineage>
        <taxon>Bacteria</taxon>
        <taxon>Bacillati</taxon>
        <taxon>Actinomycetota</taxon>
        <taxon>Actinomycetes</taxon>
        <taxon>Micromonosporales</taxon>
        <taxon>Micromonosporaceae</taxon>
        <taxon>Actinoplanes</taxon>
    </lineage>
</organism>
<dbReference type="EMBL" id="BOMS01000185">
    <property type="protein sequence ID" value="GIE73689.1"/>
    <property type="molecule type" value="Genomic_DNA"/>
</dbReference>
<proteinExistence type="predicted"/>